<dbReference type="GO" id="GO:0032259">
    <property type="term" value="P:methylation"/>
    <property type="evidence" value="ECO:0007669"/>
    <property type="project" value="UniProtKB-KW"/>
</dbReference>
<keyword evidence="2" id="KW-0489">Methyltransferase</keyword>
<dbReference type="InterPro" id="IPR029063">
    <property type="entry name" value="SAM-dependent_MTases_sf"/>
</dbReference>
<evidence type="ECO:0000313" key="6">
    <source>
        <dbReference type="EMBL" id="OGG55131.1"/>
    </source>
</evidence>
<keyword evidence="4" id="KW-0949">S-adenosyl-L-methionine</keyword>
<dbReference type="SUPFAM" id="SSF53335">
    <property type="entry name" value="S-adenosyl-L-methionine-dependent methyltransferases"/>
    <property type="match status" value="1"/>
</dbReference>
<evidence type="ECO:0000313" key="7">
    <source>
        <dbReference type="Proteomes" id="UP000177659"/>
    </source>
</evidence>
<dbReference type="InterPro" id="IPR002295">
    <property type="entry name" value="N4/N6-MTase_EcoPI_Mod-like"/>
</dbReference>
<evidence type="ECO:0000256" key="2">
    <source>
        <dbReference type="ARBA" id="ARBA00022603"/>
    </source>
</evidence>
<dbReference type="Proteomes" id="UP000177659">
    <property type="component" value="Unassembled WGS sequence"/>
</dbReference>
<gene>
    <name evidence="6" type="ORF">A3D62_00820</name>
</gene>
<evidence type="ECO:0000256" key="1">
    <source>
        <dbReference type="ARBA" id="ARBA00006594"/>
    </source>
</evidence>
<organism evidence="6 7">
    <name type="scientific">Candidatus Kaiserbacteria bacterium RIFCSPHIGHO2_02_FULL_49_11</name>
    <dbReference type="NCBI Taxonomy" id="1798489"/>
    <lineage>
        <taxon>Bacteria</taxon>
        <taxon>Candidatus Kaiseribacteriota</taxon>
    </lineage>
</organism>
<evidence type="ECO:0000256" key="3">
    <source>
        <dbReference type="ARBA" id="ARBA00022679"/>
    </source>
</evidence>
<sequence>MKNHKKVNLTSSDLSAEKLAELRRVLPEAFGEDKIDWDKLRAVLGDKIDERIEKFNFSWAGKTGAIQNVLTPSKATLRPEKSEGVKFDTSENLFIDGDNLEVLKLLQKAYFEQVKMIYIDPPYNTGGDFVYRDDFSAPLKSYLQQTGQVDAEGNKLQTNRETSGRYHSDWLSMMYPRLKLAWNLLRDDGVIFVSIDDNEIHRLRMMMDEIFSEEHFVGQLIVRSNPRGSQEPYGVSAEHEYILVYSKTDAGKMIIIGAARDEDDAEFNYITEEEKQARLLGLRKRGGDWRRVDRPNMFYPFYVNPDTYKVSTKKEKGFTVEVLPVRPDGEESRWTWGKDTAKERITELIGKKIQRNGLEQYDIYRIDLLQDEEGNTKREKLKSILEDKAFNYQSARQYFKLMFGTSELFDFPKPPELIQKLMSSIQGDDYIVLDFFAGSGTTAQSVLEQNLKDAGSRKFVLVQLPEQTPVGSIARQKGYENIADISKDRIRKVLEGYGDEPKPIDDGFKVFKLGVSNYAENQFEFDPAKSEDENKKAFEIYIGKTKQAALFGDADELAVVYENIIKEGLSLNSKITEQKIGKNSVYFVDGDKQQLLVCLDKKIDDKTVSELTGGSYKGKTFICLDNALDDTSKANLGLNVELKTI</sequence>
<evidence type="ECO:0000259" key="5">
    <source>
        <dbReference type="Pfam" id="PF01555"/>
    </source>
</evidence>
<comment type="caution">
    <text evidence="6">The sequence shown here is derived from an EMBL/GenBank/DDBJ whole genome shotgun (WGS) entry which is preliminary data.</text>
</comment>
<keyword evidence="3" id="KW-0808">Transferase</keyword>
<dbReference type="PROSITE" id="PS00092">
    <property type="entry name" value="N6_MTASE"/>
    <property type="match status" value="1"/>
</dbReference>
<dbReference type="InterPro" id="IPR002941">
    <property type="entry name" value="DNA_methylase_N4/N6"/>
</dbReference>
<dbReference type="PIRSF" id="PIRSF015855">
    <property type="entry name" value="TypeIII_Mtase_mKpnI"/>
    <property type="match status" value="1"/>
</dbReference>
<dbReference type="GO" id="GO:0003677">
    <property type="term" value="F:DNA binding"/>
    <property type="evidence" value="ECO:0007669"/>
    <property type="project" value="InterPro"/>
</dbReference>
<proteinExistence type="inferred from homology"/>
<accession>A0A1F6D1G1</accession>
<dbReference type="GO" id="GO:0008170">
    <property type="term" value="F:N-methyltransferase activity"/>
    <property type="evidence" value="ECO:0007669"/>
    <property type="project" value="InterPro"/>
</dbReference>
<dbReference type="Pfam" id="PF01555">
    <property type="entry name" value="N6_N4_Mtase"/>
    <property type="match status" value="1"/>
</dbReference>
<reference evidence="6 7" key="1">
    <citation type="journal article" date="2016" name="Nat. Commun.">
        <title>Thousands of microbial genomes shed light on interconnected biogeochemical processes in an aquifer system.</title>
        <authorList>
            <person name="Anantharaman K."/>
            <person name="Brown C.T."/>
            <person name="Hug L.A."/>
            <person name="Sharon I."/>
            <person name="Castelle C.J."/>
            <person name="Probst A.J."/>
            <person name="Thomas B.C."/>
            <person name="Singh A."/>
            <person name="Wilkins M.J."/>
            <person name="Karaoz U."/>
            <person name="Brodie E.L."/>
            <person name="Williams K.H."/>
            <person name="Hubbard S.S."/>
            <person name="Banfield J.F."/>
        </authorList>
    </citation>
    <scope>NUCLEOTIDE SEQUENCE [LARGE SCALE GENOMIC DNA]</scope>
</reference>
<dbReference type="AlphaFoldDB" id="A0A1F6D1G1"/>
<dbReference type="EMBL" id="MFLC01000015">
    <property type="protein sequence ID" value="OGG55131.1"/>
    <property type="molecule type" value="Genomic_DNA"/>
</dbReference>
<dbReference type="PRINTS" id="PR00506">
    <property type="entry name" value="D21N6MTFRASE"/>
</dbReference>
<protein>
    <recommendedName>
        <fullName evidence="5">DNA methylase N-4/N-6 domain-containing protein</fullName>
    </recommendedName>
</protein>
<name>A0A1F6D1G1_9BACT</name>
<feature type="domain" description="DNA methylase N-4/N-6" evidence="5">
    <location>
        <begin position="114"/>
        <end position="452"/>
    </location>
</feature>
<dbReference type="Gene3D" id="3.40.50.150">
    <property type="entry name" value="Vaccinia Virus protein VP39"/>
    <property type="match status" value="1"/>
</dbReference>
<comment type="similarity">
    <text evidence="1">Belongs to the N(4)/N(6)-methyltransferase family.</text>
</comment>
<dbReference type="InterPro" id="IPR002052">
    <property type="entry name" value="DNA_methylase_N6_adenine_CS"/>
</dbReference>
<evidence type="ECO:0000256" key="4">
    <source>
        <dbReference type="ARBA" id="ARBA00022691"/>
    </source>
</evidence>